<name>A0A1B9F8P7_9BACT</name>
<sequence length="38" mass="4256">MVLAEKSRLRCGIADIFSSAKDLEVKSLLATSRRMVLF</sequence>
<keyword evidence="2" id="KW-1185">Reference proteome</keyword>
<accession>A0A1B9F8P7</accession>
<evidence type="ECO:0000313" key="2">
    <source>
        <dbReference type="Proteomes" id="UP000093080"/>
    </source>
</evidence>
<dbReference type="EMBL" id="MAGO01000001">
    <property type="protein sequence ID" value="OCC16185.1"/>
    <property type="molecule type" value="Genomic_DNA"/>
</dbReference>
<comment type="caution">
    <text evidence="1">The sequence shown here is derived from an EMBL/GenBank/DDBJ whole genome shotgun (WGS) entry which is preliminary data.</text>
</comment>
<gene>
    <name evidence="1" type="ORF">DBT_0002</name>
</gene>
<reference evidence="1 2" key="1">
    <citation type="submission" date="2016-06" db="EMBL/GenBank/DDBJ databases">
        <title>Respiratory ammonification of nitrate coupled to the oxidation of elemental sulfur in deep-sea autotrophic thermophilic bacteria.</title>
        <authorList>
            <person name="Slobodkina G.B."/>
            <person name="Mardanov A.V."/>
            <person name="Ravin N.V."/>
            <person name="Frolova A.A."/>
            <person name="Viryasiv M.B."/>
            <person name="Chernyh N.A."/>
            <person name="Bonch-Osmolovskaya E.A."/>
            <person name="Slobodkin A.I."/>
        </authorList>
    </citation>
    <scope>NUCLEOTIDE SEQUENCE [LARGE SCALE GENOMIC DNA]</scope>
    <source>
        <strain evidence="1 2">S69</strain>
    </source>
</reference>
<dbReference type="Proteomes" id="UP000093080">
    <property type="component" value="Unassembled WGS sequence"/>
</dbReference>
<dbReference type="AlphaFoldDB" id="A0A1B9F8P7"/>
<organism evidence="1 2">
    <name type="scientific">Dissulfuribacter thermophilus</name>
    <dbReference type="NCBI Taxonomy" id="1156395"/>
    <lineage>
        <taxon>Bacteria</taxon>
        <taxon>Pseudomonadati</taxon>
        <taxon>Thermodesulfobacteriota</taxon>
        <taxon>Dissulfuribacteria</taxon>
        <taxon>Dissulfuribacterales</taxon>
        <taxon>Dissulfuribacteraceae</taxon>
        <taxon>Dissulfuribacter</taxon>
    </lineage>
</organism>
<protein>
    <submittedName>
        <fullName evidence="1">Uncharacterized protein</fullName>
    </submittedName>
</protein>
<evidence type="ECO:0000313" key="1">
    <source>
        <dbReference type="EMBL" id="OCC16185.1"/>
    </source>
</evidence>
<proteinExistence type="predicted"/>